<dbReference type="Proteomes" id="UP000466607">
    <property type="component" value="Chromosome"/>
</dbReference>
<organism evidence="1 2">
    <name type="scientific">Mycolicibacterium litorale</name>
    <dbReference type="NCBI Taxonomy" id="758802"/>
    <lineage>
        <taxon>Bacteria</taxon>
        <taxon>Bacillati</taxon>
        <taxon>Actinomycetota</taxon>
        <taxon>Actinomycetes</taxon>
        <taxon>Mycobacteriales</taxon>
        <taxon>Mycobacteriaceae</taxon>
        <taxon>Mycolicibacterium</taxon>
    </lineage>
</organism>
<evidence type="ECO:0000313" key="2">
    <source>
        <dbReference type="Proteomes" id="UP000466607"/>
    </source>
</evidence>
<name>A0AAD1IGU1_9MYCO</name>
<protein>
    <submittedName>
        <fullName evidence="1">Peptidase</fullName>
    </submittedName>
</protein>
<dbReference type="EMBL" id="AP022586">
    <property type="protein sequence ID" value="BBY15385.1"/>
    <property type="molecule type" value="Genomic_DNA"/>
</dbReference>
<gene>
    <name evidence="1" type="ORF">MLIT_09770</name>
</gene>
<accession>A0AAD1IGU1</accession>
<dbReference type="AlphaFoldDB" id="A0AAD1IGU1"/>
<evidence type="ECO:0000313" key="1">
    <source>
        <dbReference type="EMBL" id="BBY15385.1"/>
    </source>
</evidence>
<sequence>MLLALLLAEFLAGVMLLNRSEPPAQVPLATIVDQPAATGPASTTMQLPGGRHAQLIALGGAHSAPLLNRIAAELPAAADAVSRFWGPDWRREIVIVATASDRQFAALAGGGADIAAATTAERIVFAPGSAGMSDEALRIVVRHELFHHAVRDDTAADAPRWLTEGVADYIARPADAAAAADAATGLPSDRDLDTPGPTRAQAYDRAWRFASYVADRYGPPRLRALYVQACGPGHSDVATAVRDTLGADLDEVLADWRHWPQG</sequence>
<proteinExistence type="predicted"/>
<reference evidence="1 2" key="1">
    <citation type="journal article" date="2019" name="Emerg. Microbes Infect.">
        <title>Comprehensive subspecies identification of 175 nontuberculous mycobacteria species based on 7547 genomic profiles.</title>
        <authorList>
            <person name="Matsumoto Y."/>
            <person name="Kinjo T."/>
            <person name="Motooka D."/>
            <person name="Nabeya D."/>
            <person name="Jung N."/>
            <person name="Uechi K."/>
            <person name="Horii T."/>
            <person name="Iida T."/>
            <person name="Fujita J."/>
            <person name="Nakamura S."/>
        </authorList>
    </citation>
    <scope>NUCLEOTIDE SEQUENCE [LARGE SCALE GENOMIC DNA]</scope>
    <source>
        <strain evidence="1 2">JCM 17423</strain>
    </source>
</reference>
<keyword evidence="2" id="KW-1185">Reference proteome</keyword>